<dbReference type="AlphaFoldDB" id="A0AB34JZ54"/>
<evidence type="ECO:0000313" key="2">
    <source>
        <dbReference type="EMBL" id="KAL1525955.1"/>
    </source>
</evidence>
<accession>A0AB34JZ54</accession>
<gene>
    <name evidence="2" type="ORF">AB1Y20_020781</name>
</gene>
<sequence>MSSTADVYVKHLPGPKLSFPNMNGASGFQELPTPETSKRPQAPQGAAPESDMPLARSIVLAKRRVHALRLPTKCCCRCEPATARG</sequence>
<dbReference type="EMBL" id="JBGBPQ010000004">
    <property type="protein sequence ID" value="KAL1525955.1"/>
    <property type="molecule type" value="Genomic_DNA"/>
</dbReference>
<protein>
    <submittedName>
        <fullName evidence="2">Uncharacterized protein</fullName>
    </submittedName>
</protein>
<name>A0AB34JZ54_PRYPA</name>
<feature type="region of interest" description="Disordered" evidence="1">
    <location>
        <begin position="1"/>
        <end position="52"/>
    </location>
</feature>
<dbReference type="Proteomes" id="UP001515480">
    <property type="component" value="Unassembled WGS sequence"/>
</dbReference>
<reference evidence="2 3" key="1">
    <citation type="journal article" date="2024" name="Science">
        <title>Giant polyketide synthase enzymes in the biosynthesis of giant marine polyether toxins.</title>
        <authorList>
            <person name="Fallon T.R."/>
            <person name="Shende V.V."/>
            <person name="Wierzbicki I.H."/>
            <person name="Pendleton A.L."/>
            <person name="Watervoot N.F."/>
            <person name="Auber R.P."/>
            <person name="Gonzalez D.J."/>
            <person name="Wisecaver J.H."/>
            <person name="Moore B.S."/>
        </authorList>
    </citation>
    <scope>NUCLEOTIDE SEQUENCE [LARGE SCALE GENOMIC DNA]</scope>
    <source>
        <strain evidence="2 3">12B1</strain>
    </source>
</reference>
<organism evidence="2 3">
    <name type="scientific">Prymnesium parvum</name>
    <name type="common">Toxic golden alga</name>
    <dbReference type="NCBI Taxonomy" id="97485"/>
    <lineage>
        <taxon>Eukaryota</taxon>
        <taxon>Haptista</taxon>
        <taxon>Haptophyta</taxon>
        <taxon>Prymnesiophyceae</taxon>
        <taxon>Prymnesiales</taxon>
        <taxon>Prymnesiaceae</taxon>
        <taxon>Prymnesium</taxon>
    </lineage>
</organism>
<keyword evidence="3" id="KW-1185">Reference proteome</keyword>
<evidence type="ECO:0000256" key="1">
    <source>
        <dbReference type="SAM" id="MobiDB-lite"/>
    </source>
</evidence>
<comment type="caution">
    <text evidence="2">The sequence shown here is derived from an EMBL/GenBank/DDBJ whole genome shotgun (WGS) entry which is preliminary data.</text>
</comment>
<proteinExistence type="predicted"/>
<evidence type="ECO:0000313" key="3">
    <source>
        <dbReference type="Proteomes" id="UP001515480"/>
    </source>
</evidence>